<organism evidence="12 13">
    <name type="scientific">Stephania yunnanensis</name>
    <dbReference type="NCBI Taxonomy" id="152371"/>
    <lineage>
        <taxon>Eukaryota</taxon>
        <taxon>Viridiplantae</taxon>
        <taxon>Streptophyta</taxon>
        <taxon>Embryophyta</taxon>
        <taxon>Tracheophyta</taxon>
        <taxon>Spermatophyta</taxon>
        <taxon>Magnoliopsida</taxon>
        <taxon>Ranunculales</taxon>
        <taxon>Menispermaceae</taxon>
        <taxon>Menispermoideae</taxon>
        <taxon>Cissampelideae</taxon>
        <taxon>Stephania</taxon>
    </lineage>
</organism>
<evidence type="ECO:0000256" key="3">
    <source>
        <dbReference type="ARBA" id="ARBA00022741"/>
    </source>
</evidence>
<accession>A0AAP0IE75</accession>
<dbReference type="FunFam" id="1.20.120.1080:FF:000021">
    <property type="entry name" value="ATP-dependent RNA helicase DEAH13"/>
    <property type="match status" value="1"/>
</dbReference>
<dbReference type="GO" id="GO:0003724">
    <property type="term" value="F:RNA helicase activity"/>
    <property type="evidence" value="ECO:0007669"/>
    <property type="project" value="UniProtKB-EC"/>
</dbReference>
<dbReference type="EC" id="3.6.4.13" evidence="2"/>
<dbReference type="GO" id="GO:0000462">
    <property type="term" value="P:maturation of SSU-rRNA from tricistronic rRNA transcript (SSU-rRNA, 5.8S rRNA, LSU-rRNA)"/>
    <property type="evidence" value="ECO:0007669"/>
    <property type="project" value="TreeGrafter"/>
</dbReference>
<feature type="compositionally biased region" description="Basic residues" evidence="9">
    <location>
        <begin position="1313"/>
        <end position="1325"/>
    </location>
</feature>
<feature type="domain" description="Helicase ATP-binding" evidence="10">
    <location>
        <begin position="278"/>
        <end position="470"/>
    </location>
</feature>
<dbReference type="InterPro" id="IPR056371">
    <property type="entry name" value="DHX37-like_C"/>
</dbReference>
<feature type="region of interest" description="Disordered" evidence="9">
    <location>
        <begin position="31"/>
        <end position="65"/>
    </location>
</feature>
<proteinExistence type="inferred from homology"/>
<gene>
    <name evidence="12" type="ORF">Syun_020608</name>
</gene>
<dbReference type="InterPro" id="IPR001650">
    <property type="entry name" value="Helicase_C-like"/>
</dbReference>
<dbReference type="GO" id="GO:0016787">
    <property type="term" value="F:hydrolase activity"/>
    <property type="evidence" value="ECO:0007669"/>
    <property type="project" value="UniProtKB-KW"/>
</dbReference>
<dbReference type="PROSITE" id="PS51194">
    <property type="entry name" value="HELICASE_CTER"/>
    <property type="match status" value="1"/>
</dbReference>
<dbReference type="InterPro" id="IPR002464">
    <property type="entry name" value="DNA/RNA_helicase_DEAH_CS"/>
</dbReference>
<dbReference type="PROSITE" id="PS51192">
    <property type="entry name" value="HELICASE_ATP_BIND_1"/>
    <property type="match status" value="1"/>
</dbReference>
<sequence>MVSDLGLIDQAECVGIIGFSDDSNAVILSKSKKAKTQEKLRGKSKDKPQPRLSKSQKRKLQKLEEEKKREALLNESIKTIQKHKIQEDARSLLLSSGKIGQVETSLEKRRRAMQLSKVGLLVTHDDRPSKKRGREDDSDQTEPYPDKNHLMLDHYKVETNSNSLDPQEESASSHIQKISSGPNNVLAAKELSCNNCVADAPKEDVNPLRPCSYEETQSTTPMRHKKDLIDPKVDSEKLADSCAPRPQTRPFVVNVFRPNDIEEKRKGLPIVMMEQEIMEAVKDNSTVIICGETGCGKTTQVPQFLYEAGYGSSDFNATKGIIGITQPRRVAVLATAKRVAFELGLHLGKEVGFQVRHDRRVGSTCSIKFMTDGILLREAQSDISLKRYSVIVLDEAHERSVNTDILIGILSRTIQLRQDLYMEQQKKRLSGVVIAPENEVSPLKLVLMSATLRVNDFVGGKLFSVPPPVINVETRQFAVTIHFSKRTEIVDYVGQACKTIMSIHRRLPEGGILVFVTGQREVEYLCQKLRRASRQISCNISKGQRGKDNAALETNSVDQVVDMRDIDEAFGGHSAGQTDRFCTYDEDPGNLDQYDPHSSDDSEIELAVDDNDDFDDYGESFDLKTLEEEGDPVDPIGSAVNLTSLKAAFEALAGKKPSESGKEMNVPIIRAAEERSDVSSVSSKKYQGPPSNLGGGLFVLPLYAMLPAAAQLRVFEKVREGERLVVVATNVAETSLTIPGIKYVVDTGREKVKKYNSQNGMETYEVQWISKASATQRAGRAGRTGPGHCYCLYSSAVFNNIFPQFPVAEISKIPVEGVLLFMKSMGIDKVANFPFPTPPEATALKEAERCLKALEAVDGQGKITSLGKAMARYPLSPRHSRMLLTVIKIVRNVQNGIRPNLLLGYAVAAAASLSSPNPFLMQLEGSHCIEDGLNQDVKLSDFNKTENEKEKMLQKKLKQQAKDARARFRNETSDALTTAYALQMFELAKSPGEFCKENVIHLKTMEEMSKLRKQLLQLVLQQSSVGGSHHEFAWTHGTADDVEQVWRVSNGKHPLSQLEEKTLRQAICAGWADRVAKCVRVGRSLSDRDKMVNAAKYQACMVEETVFLHRRSSVAHSAPEFLVYSELVQTKRPYMHGVTSIEPAWLPQYAGSLCNFSAPLTDPKPFYQCKPDQVFCWVKPTFGPHLWELPLHHLVIKNNGLKVSVFAYALLEGNVLPCLKLVQDFLAAKPASILRPEALGQRRVGNLLNKLQSRRKIIYSRARLKEAWNENPQELYSEILDWFQQGFHDQFDKLWEKMHDEVHQELHGLPPQKARKAKRQKHGSK</sequence>
<evidence type="ECO:0000256" key="8">
    <source>
        <dbReference type="SAM" id="Coils"/>
    </source>
</evidence>
<feature type="domain" description="Helicase C-terminal" evidence="11">
    <location>
        <begin position="644"/>
        <end position="826"/>
    </location>
</feature>
<keyword evidence="6" id="KW-0067">ATP-binding</keyword>
<dbReference type="Pfam" id="PF21010">
    <property type="entry name" value="HA2_C"/>
    <property type="match status" value="1"/>
</dbReference>
<dbReference type="PANTHER" id="PTHR18934">
    <property type="entry name" value="ATP-DEPENDENT RNA HELICASE"/>
    <property type="match status" value="1"/>
</dbReference>
<comment type="similarity">
    <text evidence="1">Belongs to the DEAD box helicase family. DEAH subfamily.</text>
</comment>
<protein>
    <recommendedName>
        <fullName evidence="2">RNA helicase</fullName>
        <ecNumber evidence="2">3.6.4.13</ecNumber>
    </recommendedName>
</protein>
<keyword evidence="5" id="KW-0347">Helicase</keyword>
<dbReference type="CDD" id="cd17982">
    <property type="entry name" value="DEXHc_DHX37"/>
    <property type="match status" value="1"/>
</dbReference>
<keyword evidence="4" id="KW-0378">Hydrolase</keyword>
<name>A0AAP0IE75_9MAGN</name>
<dbReference type="InterPro" id="IPR027417">
    <property type="entry name" value="P-loop_NTPase"/>
</dbReference>
<evidence type="ECO:0000313" key="12">
    <source>
        <dbReference type="EMBL" id="KAK9113811.1"/>
    </source>
</evidence>
<dbReference type="FunFam" id="3.40.50.300:FF:000637">
    <property type="entry name" value="ATP-dependent RNA helicase DHX37/DHR1"/>
    <property type="match status" value="1"/>
</dbReference>
<dbReference type="GO" id="GO:0005730">
    <property type="term" value="C:nucleolus"/>
    <property type="evidence" value="ECO:0007669"/>
    <property type="project" value="TreeGrafter"/>
</dbReference>
<dbReference type="SMART" id="SM00490">
    <property type="entry name" value="HELICc"/>
    <property type="match status" value="1"/>
</dbReference>
<feature type="region of interest" description="Disordered" evidence="9">
    <location>
        <begin position="117"/>
        <end position="147"/>
    </location>
</feature>
<evidence type="ECO:0000256" key="5">
    <source>
        <dbReference type="ARBA" id="ARBA00022806"/>
    </source>
</evidence>
<dbReference type="Pfam" id="PF04408">
    <property type="entry name" value="WHD_HA2"/>
    <property type="match status" value="1"/>
</dbReference>
<evidence type="ECO:0000313" key="13">
    <source>
        <dbReference type="Proteomes" id="UP001420932"/>
    </source>
</evidence>
<dbReference type="EMBL" id="JBBNAF010000009">
    <property type="protein sequence ID" value="KAK9113811.1"/>
    <property type="molecule type" value="Genomic_DNA"/>
</dbReference>
<dbReference type="InterPro" id="IPR011709">
    <property type="entry name" value="DEAD-box_helicase_OB_fold"/>
</dbReference>
<dbReference type="Gene3D" id="1.20.120.1080">
    <property type="match status" value="1"/>
</dbReference>
<evidence type="ECO:0000256" key="6">
    <source>
        <dbReference type="ARBA" id="ARBA00022840"/>
    </source>
</evidence>
<evidence type="ECO:0000259" key="11">
    <source>
        <dbReference type="PROSITE" id="PS51194"/>
    </source>
</evidence>
<dbReference type="Pfam" id="PF00271">
    <property type="entry name" value="Helicase_C"/>
    <property type="match status" value="1"/>
</dbReference>
<feature type="coiled-coil region" evidence="8">
    <location>
        <begin position="942"/>
        <end position="974"/>
    </location>
</feature>
<dbReference type="InterPro" id="IPR007502">
    <property type="entry name" value="Helicase-assoc_dom"/>
</dbReference>
<dbReference type="Pfam" id="PF23362">
    <property type="entry name" value="DHX37_C"/>
    <property type="match status" value="1"/>
</dbReference>
<dbReference type="PANTHER" id="PTHR18934:SF99">
    <property type="entry name" value="ATP-DEPENDENT RNA HELICASE DHX37-RELATED"/>
    <property type="match status" value="1"/>
</dbReference>
<evidence type="ECO:0000256" key="9">
    <source>
        <dbReference type="SAM" id="MobiDB-lite"/>
    </source>
</evidence>
<comment type="catalytic activity">
    <reaction evidence="7">
        <text>ATP + H2O = ADP + phosphate + H(+)</text>
        <dbReference type="Rhea" id="RHEA:13065"/>
        <dbReference type="ChEBI" id="CHEBI:15377"/>
        <dbReference type="ChEBI" id="CHEBI:15378"/>
        <dbReference type="ChEBI" id="CHEBI:30616"/>
        <dbReference type="ChEBI" id="CHEBI:43474"/>
        <dbReference type="ChEBI" id="CHEBI:456216"/>
        <dbReference type="EC" id="3.6.4.13"/>
    </reaction>
</comment>
<reference evidence="12 13" key="1">
    <citation type="submission" date="2024-01" db="EMBL/GenBank/DDBJ databases">
        <title>Genome assemblies of Stephania.</title>
        <authorList>
            <person name="Yang L."/>
        </authorList>
    </citation>
    <scope>NUCLEOTIDE SEQUENCE [LARGE SCALE GENOMIC DNA]</scope>
    <source>
        <strain evidence="12">YNDBR</strain>
        <tissue evidence="12">Leaf</tissue>
    </source>
</reference>
<dbReference type="SMART" id="SM00847">
    <property type="entry name" value="HA2"/>
    <property type="match status" value="1"/>
</dbReference>
<dbReference type="CDD" id="cd18791">
    <property type="entry name" value="SF2_C_RHA"/>
    <property type="match status" value="1"/>
</dbReference>
<evidence type="ECO:0000256" key="1">
    <source>
        <dbReference type="ARBA" id="ARBA00008792"/>
    </source>
</evidence>
<dbReference type="GO" id="GO:0003723">
    <property type="term" value="F:RNA binding"/>
    <property type="evidence" value="ECO:0007669"/>
    <property type="project" value="TreeGrafter"/>
</dbReference>
<dbReference type="PROSITE" id="PS00690">
    <property type="entry name" value="DEAH_ATP_HELICASE"/>
    <property type="match status" value="1"/>
</dbReference>
<dbReference type="GO" id="GO:0005524">
    <property type="term" value="F:ATP binding"/>
    <property type="evidence" value="ECO:0007669"/>
    <property type="project" value="UniProtKB-KW"/>
</dbReference>
<dbReference type="Proteomes" id="UP001420932">
    <property type="component" value="Unassembled WGS sequence"/>
</dbReference>
<dbReference type="InterPro" id="IPR011545">
    <property type="entry name" value="DEAD/DEAH_box_helicase_dom"/>
</dbReference>
<dbReference type="SMART" id="SM00487">
    <property type="entry name" value="DEXDc"/>
    <property type="match status" value="1"/>
</dbReference>
<dbReference type="Pfam" id="PF00270">
    <property type="entry name" value="DEAD"/>
    <property type="match status" value="1"/>
</dbReference>
<dbReference type="Pfam" id="PF07717">
    <property type="entry name" value="OB_NTP_bind"/>
    <property type="match status" value="1"/>
</dbReference>
<dbReference type="SUPFAM" id="SSF52540">
    <property type="entry name" value="P-loop containing nucleoside triphosphate hydrolases"/>
    <property type="match status" value="1"/>
</dbReference>
<feature type="region of interest" description="Disordered" evidence="9">
    <location>
        <begin position="1305"/>
        <end position="1325"/>
    </location>
</feature>
<keyword evidence="3" id="KW-0547">Nucleotide-binding</keyword>
<dbReference type="InterPro" id="IPR048333">
    <property type="entry name" value="HA2_WH"/>
</dbReference>
<keyword evidence="8" id="KW-0175">Coiled coil</keyword>
<keyword evidence="13" id="KW-1185">Reference proteome</keyword>
<dbReference type="InterPro" id="IPR014001">
    <property type="entry name" value="Helicase_ATP-bd"/>
</dbReference>
<feature type="compositionally biased region" description="Basic and acidic residues" evidence="9">
    <location>
        <begin position="35"/>
        <end position="49"/>
    </location>
</feature>
<dbReference type="Gene3D" id="3.40.50.300">
    <property type="entry name" value="P-loop containing nucleotide triphosphate hydrolases"/>
    <property type="match status" value="3"/>
</dbReference>
<evidence type="ECO:0000256" key="7">
    <source>
        <dbReference type="ARBA" id="ARBA00047984"/>
    </source>
</evidence>
<evidence type="ECO:0000259" key="10">
    <source>
        <dbReference type="PROSITE" id="PS51192"/>
    </source>
</evidence>
<evidence type="ECO:0000256" key="4">
    <source>
        <dbReference type="ARBA" id="ARBA00022801"/>
    </source>
</evidence>
<comment type="caution">
    <text evidence="12">The sequence shown here is derived from an EMBL/GenBank/DDBJ whole genome shotgun (WGS) entry which is preliminary data.</text>
</comment>
<evidence type="ECO:0000256" key="2">
    <source>
        <dbReference type="ARBA" id="ARBA00012552"/>
    </source>
</evidence>